<feature type="transmembrane region" description="Helical" evidence="6">
    <location>
        <begin position="230"/>
        <end position="252"/>
    </location>
</feature>
<dbReference type="InterPro" id="IPR044991">
    <property type="entry name" value="TET_plant"/>
</dbReference>
<dbReference type="OrthoDB" id="664300at2759"/>
<keyword evidence="7" id="KW-0732">Signal</keyword>
<keyword evidence="4 6" id="KW-1133">Transmembrane helix</keyword>
<dbReference type="InterPro" id="IPR018499">
    <property type="entry name" value="Tetraspanin/Peripherin"/>
</dbReference>
<feature type="transmembrane region" description="Helical" evidence="6">
    <location>
        <begin position="71"/>
        <end position="93"/>
    </location>
</feature>
<keyword evidence="9" id="KW-1185">Reference proteome</keyword>
<evidence type="ECO:0000313" key="9">
    <source>
        <dbReference type="Proteomes" id="UP000663760"/>
    </source>
</evidence>
<comment type="similarity">
    <text evidence="2">Belongs to the tetraspanin (TM4SF) family.</text>
</comment>
<evidence type="ECO:0000256" key="2">
    <source>
        <dbReference type="ARBA" id="ARBA00006840"/>
    </source>
</evidence>
<gene>
    <name evidence="8" type="ORF">SI8410_13017315</name>
</gene>
<feature type="transmembrane region" description="Helical" evidence="6">
    <location>
        <begin position="40"/>
        <end position="64"/>
    </location>
</feature>
<name>A0A7I8L9A6_SPIIN</name>
<evidence type="ECO:0000256" key="7">
    <source>
        <dbReference type="SAM" id="SignalP"/>
    </source>
</evidence>
<reference evidence="8" key="1">
    <citation type="submission" date="2020-02" db="EMBL/GenBank/DDBJ databases">
        <authorList>
            <person name="Scholz U."/>
            <person name="Mascher M."/>
            <person name="Fiebig A."/>
        </authorList>
    </citation>
    <scope>NUCLEOTIDE SEQUENCE</scope>
</reference>
<accession>A0A7I8L9A6</accession>
<keyword evidence="3 6" id="KW-0812">Transmembrane</keyword>
<evidence type="ECO:0000256" key="6">
    <source>
        <dbReference type="SAM" id="Phobius"/>
    </source>
</evidence>
<evidence type="ECO:0000313" key="8">
    <source>
        <dbReference type="EMBL" id="CAA7406637.1"/>
    </source>
</evidence>
<keyword evidence="5 6" id="KW-0472">Membrane</keyword>
<dbReference type="EMBL" id="LR746276">
    <property type="protein sequence ID" value="CAA7406637.1"/>
    <property type="molecule type" value="Genomic_DNA"/>
</dbReference>
<feature type="chain" id="PRO_5029701934" evidence="7">
    <location>
        <begin position="25"/>
        <end position="269"/>
    </location>
</feature>
<dbReference type="PANTHER" id="PTHR32191">
    <property type="entry name" value="TETRASPANIN-8-RELATED"/>
    <property type="match status" value="1"/>
</dbReference>
<protein>
    <submittedName>
        <fullName evidence="8">Uncharacterized protein</fullName>
    </submittedName>
</protein>
<sequence length="269" mass="29124">MAMSSATMGVLSVAAMLLAVPVLGAGVWLSTRPEDACAGLLQWPAIALGAAILAAATAGLVGSFRGLPRVIFLYLIVMLVLVLLLAALVVFVFSVTGASAGHPAPSRAYLEYHLEDYSGWLRRHLSPPHKWNRISACLRSTRTCSKLNQTYPSAQDFFSSSMNPLQSGCCKPPTECGFTFVSATNWISPISSAADEDCGRWSNDQTELCYSCSSCKAGLLEGLKKGWRRAGIVLLVVLVLLVFVHSASCYAFRRAKTEELFRLYKQGYT</sequence>
<dbReference type="Proteomes" id="UP000663760">
    <property type="component" value="Chromosome 13"/>
</dbReference>
<organism evidence="8 9">
    <name type="scientific">Spirodela intermedia</name>
    <name type="common">Intermediate duckweed</name>
    <dbReference type="NCBI Taxonomy" id="51605"/>
    <lineage>
        <taxon>Eukaryota</taxon>
        <taxon>Viridiplantae</taxon>
        <taxon>Streptophyta</taxon>
        <taxon>Embryophyta</taxon>
        <taxon>Tracheophyta</taxon>
        <taxon>Spermatophyta</taxon>
        <taxon>Magnoliopsida</taxon>
        <taxon>Liliopsida</taxon>
        <taxon>Araceae</taxon>
        <taxon>Lemnoideae</taxon>
        <taxon>Spirodela</taxon>
    </lineage>
</organism>
<dbReference type="AlphaFoldDB" id="A0A7I8L9A6"/>
<feature type="signal peptide" evidence="7">
    <location>
        <begin position="1"/>
        <end position="24"/>
    </location>
</feature>
<dbReference type="GO" id="GO:0009734">
    <property type="term" value="P:auxin-activated signaling pathway"/>
    <property type="evidence" value="ECO:0007669"/>
    <property type="project" value="InterPro"/>
</dbReference>
<evidence type="ECO:0000256" key="1">
    <source>
        <dbReference type="ARBA" id="ARBA00004141"/>
    </source>
</evidence>
<dbReference type="GO" id="GO:0016020">
    <property type="term" value="C:membrane"/>
    <property type="evidence" value="ECO:0007669"/>
    <property type="project" value="UniProtKB-SubCell"/>
</dbReference>
<evidence type="ECO:0000256" key="3">
    <source>
        <dbReference type="ARBA" id="ARBA00022692"/>
    </source>
</evidence>
<proteinExistence type="inferred from homology"/>
<evidence type="ECO:0000256" key="4">
    <source>
        <dbReference type="ARBA" id="ARBA00022989"/>
    </source>
</evidence>
<evidence type="ECO:0000256" key="5">
    <source>
        <dbReference type="ARBA" id="ARBA00023136"/>
    </source>
</evidence>
<comment type="subcellular location">
    <subcellularLocation>
        <location evidence="1">Membrane</location>
        <topology evidence="1">Multi-pass membrane protein</topology>
    </subcellularLocation>
</comment>
<dbReference type="Pfam" id="PF00335">
    <property type="entry name" value="Tetraspanin"/>
    <property type="match status" value="1"/>
</dbReference>